<feature type="region of interest" description="Disordered" evidence="1">
    <location>
        <begin position="691"/>
        <end position="717"/>
    </location>
</feature>
<dbReference type="InterPro" id="IPR046112">
    <property type="entry name" value="DUF6049"/>
</dbReference>
<dbReference type="RefSeq" id="WP_025361954.1">
    <property type="nucleotide sequence ID" value="NZ_CP007155.1"/>
</dbReference>
<dbReference type="AlphaFoldDB" id="W5WLV3"/>
<evidence type="ECO:0000313" key="4">
    <source>
        <dbReference type="EMBL" id="AHI02179.1"/>
    </source>
</evidence>
<dbReference type="KEGG" id="kal:KALB_8822"/>
<keyword evidence="2" id="KW-1133">Transmembrane helix</keyword>
<evidence type="ECO:0000256" key="3">
    <source>
        <dbReference type="SAM" id="SignalP"/>
    </source>
</evidence>
<dbReference type="PROSITE" id="PS00430">
    <property type="entry name" value="TONB_DEPENDENT_REC_1"/>
    <property type="match status" value="1"/>
</dbReference>
<keyword evidence="2" id="KW-0472">Membrane</keyword>
<keyword evidence="2" id="KW-0812">Transmembrane</keyword>
<evidence type="ECO:0000256" key="1">
    <source>
        <dbReference type="SAM" id="MobiDB-lite"/>
    </source>
</evidence>
<dbReference type="OrthoDB" id="3797035at2"/>
<keyword evidence="5" id="KW-1185">Reference proteome</keyword>
<evidence type="ECO:0000313" key="5">
    <source>
        <dbReference type="Proteomes" id="UP000019225"/>
    </source>
</evidence>
<dbReference type="Proteomes" id="UP000019225">
    <property type="component" value="Chromosome"/>
</dbReference>
<dbReference type="InterPro" id="IPR010916">
    <property type="entry name" value="TonB_box_CS"/>
</dbReference>
<feature type="chain" id="PRO_5004873247" description="Secreted protein" evidence="3">
    <location>
        <begin position="24"/>
        <end position="717"/>
    </location>
</feature>
<name>W5WLV3_9PSEU</name>
<proteinExistence type="predicted"/>
<accession>W5WLV3</accession>
<gene>
    <name evidence="4" type="ORF">KALB_8822</name>
</gene>
<protein>
    <recommendedName>
        <fullName evidence="6">Secreted protein</fullName>
    </recommendedName>
</protein>
<dbReference type="Pfam" id="PF19516">
    <property type="entry name" value="DUF6049"/>
    <property type="match status" value="1"/>
</dbReference>
<dbReference type="EMBL" id="CP007155">
    <property type="protein sequence ID" value="AHI02179.1"/>
    <property type="molecule type" value="Genomic_DNA"/>
</dbReference>
<feature type="signal peptide" evidence="3">
    <location>
        <begin position="1"/>
        <end position="23"/>
    </location>
</feature>
<evidence type="ECO:0008006" key="6">
    <source>
        <dbReference type="Google" id="ProtNLM"/>
    </source>
</evidence>
<reference evidence="4 5" key="1">
    <citation type="journal article" date="2014" name="BMC Genomics">
        <title>Complete genome sequence of producer of the glycopeptide antibiotic Aculeximycin Kutzneria albida DSM 43870T, a representative of minor genus of Pseudonocardiaceae.</title>
        <authorList>
            <person name="Rebets Y."/>
            <person name="Tokovenko B."/>
            <person name="Lushchyk I."/>
            <person name="Ruckert C."/>
            <person name="Zaburannyi N."/>
            <person name="Bechthold A."/>
            <person name="Kalinowski J."/>
            <person name="Luzhetskyy A."/>
        </authorList>
    </citation>
    <scope>NUCLEOTIDE SEQUENCE [LARGE SCALE GENOMIC DNA]</scope>
    <source>
        <strain evidence="4">DSM 43870</strain>
    </source>
</reference>
<feature type="transmembrane region" description="Helical" evidence="2">
    <location>
        <begin position="654"/>
        <end position="679"/>
    </location>
</feature>
<dbReference type="HOGENOM" id="CLU_017917_0_0_11"/>
<feature type="compositionally biased region" description="Low complexity" evidence="1">
    <location>
        <begin position="692"/>
        <end position="708"/>
    </location>
</feature>
<dbReference type="STRING" id="1449976.KALB_8822"/>
<keyword evidence="3" id="KW-0732">Signal</keyword>
<organism evidence="4 5">
    <name type="scientific">Kutzneria albida DSM 43870</name>
    <dbReference type="NCBI Taxonomy" id="1449976"/>
    <lineage>
        <taxon>Bacteria</taxon>
        <taxon>Bacillati</taxon>
        <taxon>Actinomycetota</taxon>
        <taxon>Actinomycetes</taxon>
        <taxon>Pseudonocardiales</taxon>
        <taxon>Pseudonocardiaceae</taxon>
        <taxon>Kutzneria</taxon>
    </lineage>
</organism>
<dbReference type="eggNOG" id="COG3170">
    <property type="taxonomic scope" value="Bacteria"/>
</dbReference>
<sequence>MKRVLAALAAAAFTVALSPGAYAAPPQASDQQNRIRIDVNPLHPQLVTSDQQDTLSVSGTLTNVGDRKVDRLDVRLERGGKLDENGLRGALQKPTPTNEVSTNFLNQVASLAPGQSVPFTLNVSLHGQAGESLLINEPGVYPLVVNANGTPDYGQRAKVGQSLTLLPVLGVPGGPSLPKPASPAKLTVLWPLADRPRVLDESQPNAPVLTDDDLATSLAPGGRLDALLGALESAPSGLTGSLCVAVDPDLAVTVRGMTGDYQVRGADGENHPGKGQAAASSWLSRLKQYVQGKCFFALPFADADITALNTANAHGLIGSAVSEGNSNLLKDLLGASPVQHLVWPINGQVDAKTVTDLAGAGVQDVLVSGAVVPGADPVRLGSDKGPRAVRTDDLVAAALASGSGSVQAALAAAQLRASSGQPLVVAPPHQWTVSSADAKGLLDGLQSLVSQQYLAAGSLSPLLAGAVAGKVADPQYTPPYAPNMDAVQEKASAATDLINSMDQDASLAVTPQAFMAPVVNDLVRSASGAWAGDEAGARQSLEHANELIDGVRQGVFVVQPTSPISLASEDAPLPVRVTNRLPVLVKVKVRLSNTTGINPDEVPVQLIPARNSRDVQIPSKVVRTGQFSVDATVYTQTGNHRLGSSGRFELSSTAVGVTTLVITGFAAAALFALSGLRIYRRLKASRARRAEAAAPVEPVPSELAPAPVHAKQHVEQS</sequence>
<evidence type="ECO:0000256" key="2">
    <source>
        <dbReference type="SAM" id="Phobius"/>
    </source>
</evidence>